<dbReference type="Proteomes" id="UP000265100">
    <property type="component" value="Chromosome 20"/>
</dbReference>
<protein>
    <submittedName>
        <fullName evidence="1">Uncharacterized protein</fullName>
    </submittedName>
</protein>
<dbReference type="GO" id="GO:0070652">
    <property type="term" value="C:HAUS complex"/>
    <property type="evidence" value="ECO:0007669"/>
    <property type="project" value="TreeGrafter"/>
</dbReference>
<organism evidence="1 2">
    <name type="scientific">Astatotilapia calliptera</name>
    <name type="common">Eastern happy</name>
    <name type="synonym">Chromis callipterus</name>
    <dbReference type="NCBI Taxonomy" id="8154"/>
    <lineage>
        <taxon>Eukaryota</taxon>
        <taxon>Metazoa</taxon>
        <taxon>Chordata</taxon>
        <taxon>Craniata</taxon>
        <taxon>Vertebrata</taxon>
        <taxon>Euteleostomi</taxon>
        <taxon>Actinopterygii</taxon>
        <taxon>Neopterygii</taxon>
        <taxon>Teleostei</taxon>
        <taxon>Neoteleostei</taxon>
        <taxon>Acanthomorphata</taxon>
        <taxon>Ovalentaria</taxon>
        <taxon>Cichlomorphae</taxon>
        <taxon>Cichliformes</taxon>
        <taxon>Cichlidae</taxon>
        <taxon>African cichlids</taxon>
        <taxon>Pseudocrenilabrinae</taxon>
        <taxon>Haplochromini</taxon>
        <taxon>Astatotilapia</taxon>
    </lineage>
</organism>
<dbReference type="Ensembl" id="ENSACLT00000046668.1">
    <property type="protein sequence ID" value="ENSACLP00000051811.1"/>
    <property type="gene ID" value="ENSACLG00000038669.1"/>
</dbReference>
<dbReference type="InterPro" id="IPR029711">
    <property type="entry name" value="Haus7-like"/>
</dbReference>
<accession>A0AAX7TCP8</accession>
<evidence type="ECO:0000313" key="2">
    <source>
        <dbReference type="Proteomes" id="UP000265100"/>
    </source>
</evidence>
<reference evidence="1" key="3">
    <citation type="submission" date="2025-09" db="UniProtKB">
        <authorList>
            <consortium name="Ensembl"/>
        </authorList>
    </citation>
    <scope>IDENTIFICATION</scope>
</reference>
<dbReference type="AlphaFoldDB" id="A0AAX7TCP8"/>
<dbReference type="GeneTree" id="ENSGT01120000272711"/>
<dbReference type="GO" id="GO:0051011">
    <property type="term" value="F:microtubule minus-end binding"/>
    <property type="evidence" value="ECO:0007669"/>
    <property type="project" value="TreeGrafter"/>
</dbReference>
<dbReference type="PANTHER" id="PTHR14352">
    <property type="entry name" value="HAUS AUGMIN-LIKE COMPLEX SUBUNIT 7"/>
    <property type="match status" value="1"/>
</dbReference>
<keyword evidence="2" id="KW-1185">Reference proteome</keyword>
<reference evidence="1" key="2">
    <citation type="submission" date="2025-08" db="UniProtKB">
        <authorList>
            <consortium name="Ensembl"/>
        </authorList>
    </citation>
    <scope>IDENTIFICATION</scope>
</reference>
<evidence type="ECO:0000313" key="1">
    <source>
        <dbReference type="Ensembl" id="ENSACLP00000051811.1"/>
    </source>
</evidence>
<name>A0AAX7TCP8_ASTCA</name>
<reference evidence="1" key="1">
    <citation type="submission" date="2018-05" db="EMBL/GenBank/DDBJ databases">
        <authorList>
            <person name="Datahose"/>
        </authorList>
    </citation>
    <scope>NUCLEOTIDE SEQUENCE</scope>
</reference>
<sequence length="119" mass="13123">GLLTAASCGRIETVLLEPQIRCAASCPLVEGLYLQEADSMLQLLCAPSQHRTDILLCTESTRCFCCLTLTVVVYVQADMAVLGQELLLCRASDVDLIRVRVCIQLVMLLIHTYRHAVSQ</sequence>
<dbReference type="PANTHER" id="PTHR14352:SF2">
    <property type="entry name" value="HAUS AUGMIN-LIKE COMPLEX SUBUNIT 7"/>
    <property type="match status" value="1"/>
</dbReference>
<dbReference type="GO" id="GO:0031023">
    <property type="term" value="P:microtubule organizing center organization"/>
    <property type="evidence" value="ECO:0007669"/>
    <property type="project" value="TreeGrafter"/>
</dbReference>
<dbReference type="GO" id="GO:0051225">
    <property type="term" value="P:spindle assembly"/>
    <property type="evidence" value="ECO:0007669"/>
    <property type="project" value="TreeGrafter"/>
</dbReference>
<proteinExistence type="predicted"/>